<dbReference type="SUPFAM" id="SSF69572">
    <property type="entry name" value="Activating enzymes of the ubiquitin-like proteins"/>
    <property type="match status" value="1"/>
</dbReference>
<organism evidence="2 3">
    <name type="scientific">Luteococcus japonicus</name>
    <dbReference type="NCBI Taxonomy" id="33984"/>
    <lineage>
        <taxon>Bacteria</taxon>
        <taxon>Bacillati</taxon>
        <taxon>Actinomycetota</taxon>
        <taxon>Actinomycetes</taxon>
        <taxon>Propionibacteriales</taxon>
        <taxon>Propionibacteriaceae</taxon>
        <taxon>Luteococcus</taxon>
    </lineage>
</organism>
<sequence>MTVPLSGWVLVTADPHDETWLRQRTILGEDGQRRLADARVLVVGCGGLGAGAIPPLVAAGIGTITLLDDDVVAPSNLNRQTLFKAQDIGRSKVELATRRMQALSPTAIITGREHRLTPDDVDLVSQFDVVVDCTDRAASRAAISAACRAAQIPWVWAAIDAWSAVISVFVPGHTAWEDVVPHPTEAPSPPDILGAAPSMAGAWQAAEVVKLLTGVGSPLIDRLAIVDLLTADVRFVETSRPV</sequence>
<evidence type="ECO:0000259" key="1">
    <source>
        <dbReference type="Pfam" id="PF00899"/>
    </source>
</evidence>
<dbReference type="InterPro" id="IPR035985">
    <property type="entry name" value="Ubiquitin-activating_enz"/>
</dbReference>
<proteinExistence type="predicted"/>
<dbReference type="InterPro" id="IPR045886">
    <property type="entry name" value="ThiF/MoeB/HesA"/>
</dbReference>
<keyword evidence="2" id="KW-0548">Nucleotidyltransferase</keyword>
<protein>
    <submittedName>
        <fullName evidence="2">Adenylyltransferase/sulfurtransferase</fullName>
    </submittedName>
</protein>
<dbReference type="Gene3D" id="3.40.50.720">
    <property type="entry name" value="NAD(P)-binding Rossmann-like Domain"/>
    <property type="match status" value="1"/>
</dbReference>
<accession>A0A3N1ZX64</accession>
<comment type="caution">
    <text evidence="2">The sequence shown here is derived from an EMBL/GenBank/DDBJ whole genome shotgun (WGS) entry which is preliminary data.</text>
</comment>
<name>A0A3N1ZX64_9ACTN</name>
<reference evidence="2 3" key="1">
    <citation type="submission" date="2018-11" db="EMBL/GenBank/DDBJ databases">
        <title>Sequencing the genomes of 1000 actinobacteria strains.</title>
        <authorList>
            <person name="Klenk H.-P."/>
        </authorList>
    </citation>
    <scope>NUCLEOTIDE SEQUENCE [LARGE SCALE GENOMIC DNA]</scope>
    <source>
        <strain evidence="2 3">DSM 10546</strain>
    </source>
</reference>
<evidence type="ECO:0000313" key="2">
    <source>
        <dbReference type="EMBL" id="ROR55426.1"/>
    </source>
</evidence>
<dbReference type="InterPro" id="IPR000594">
    <property type="entry name" value="ThiF_NAD_FAD-bd"/>
</dbReference>
<dbReference type="PANTHER" id="PTHR43267:SF1">
    <property type="entry name" value="TRNA THREONYLCARBAMOYLADENOSINE DEHYDRATASE"/>
    <property type="match status" value="1"/>
</dbReference>
<dbReference type="GO" id="GO:0016779">
    <property type="term" value="F:nucleotidyltransferase activity"/>
    <property type="evidence" value="ECO:0007669"/>
    <property type="project" value="UniProtKB-KW"/>
</dbReference>
<dbReference type="AlphaFoldDB" id="A0A3N1ZX64"/>
<feature type="domain" description="THIF-type NAD/FAD binding fold" evidence="1">
    <location>
        <begin position="22"/>
        <end position="238"/>
    </location>
</feature>
<gene>
    <name evidence="2" type="ORF">EDD41_2699</name>
</gene>
<keyword evidence="2" id="KW-0808">Transferase</keyword>
<dbReference type="GO" id="GO:0061503">
    <property type="term" value="F:tRNA threonylcarbamoyladenosine dehydratase"/>
    <property type="evidence" value="ECO:0007669"/>
    <property type="project" value="TreeGrafter"/>
</dbReference>
<dbReference type="EMBL" id="RKHG01000001">
    <property type="protein sequence ID" value="ROR55426.1"/>
    <property type="molecule type" value="Genomic_DNA"/>
</dbReference>
<dbReference type="Proteomes" id="UP000275749">
    <property type="component" value="Unassembled WGS sequence"/>
</dbReference>
<dbReference type="PANTHER" id="PTHR43267">
    <property type="entry name" value="TRNA THREONYLCARBAMOYLADENOSINE DEHYDRATASE"/>
    <property type="match status" value="1"/>
</dbReference>
<dbReference type="GO" id="GO:0008641">
    <property type="term" value="F:ubiquitin-like modifier activating enzyme activity"/>
    <property type="evidence" value="ECO:0007669"/>
    <property type="project" value="InterPro"/>
</dbReference>
<evidence type="ECO:0000313" key="3">
    <source>
        <dbReference type="Proteomes" id="UP000275749"/>
    </source>
</evidence>
<dbReference type="Pfam" id="PF00899">
    <property type="entry name" value="ThiF"/>
    <property type="match status" value="1"/>
</dbReference>
<dbReference type="CDD" id="cd00757">
    <property type="entry name" value="ThiF_MoeB_HesA_family"/>
    <property type="match status" value="1"/>
</dbReference>
<dbReference type="GO" id="GO:0061504">
    <property type="term" value="P:cyclic threonylcarbamoyladenosine biosynthetic process"/>
    <property type="evidence" value="ECO:0007669"/>
    <property type="project" value="TreeGrafter"/>
</dbReference>